<feature type="region of interest" description="Disordered" evidence="6">
    <location>
        <begin position="1"/>
        <end position="118"/>
    </location>
</feature>
<name>A0ABM1F2Z2_PRICU</name>
<comment type="subcellular location">
    <subcellularLocation>
        <location evidence="1">Membrane</location>
        <topology evidence="1">Multi-pass membrane protein</topology>
    </subcellularLocation>
</comment>
<feature type="region of interest" description="Disordered" evidence="6">
    <location>
        <begin position="132"/>
        <end position="152"/>
    </location>
</feature>
<dbReference type="RefSeq" id="XP_014678813.1">
    <property type="nucleotide sequence ID" value="XM_014823327.1"/>
</dbReference>
<dbReference type="InterPro" id="IPR050799">
    <property type="entry name" value="ZIP_Transporter"/>
</dbReference>
<keyword evidence="8" id="KW-1185">Reference proteome</keyword>
<evidence type="ECO:0000256" key="5">
    <source>
        <dbReference type="ARBA" id="ARBA00023136"/>
    </source>
</evidence>
<feature type="region of interest" description="Disordered" evidence="6">
    <location>
        <begin position="350"/>
        <end position="391"/>
    </location>
</feature>
<feature type="transmembrane region" description="Helical" evidence="7">
    <location>
        <begin position="318"/>
        <end position="335"/>
    </location>
</feature>
<evidence type="ECO:0000313" key="9">
    <source>
        <dbReference type="RefSeq" id="XP_014678813.1"/>
    </source>
</evidence>
<feature type="transmembrane region" description="Helical" evidence="7">
    <location>
        <begin position="230"/>
        <end position="255"/>
    </location>
</feature>
<evidence type="ECO:0000256" key="6">
    <source>
        <dbReference type="SAM" id="MobiDB-lite"/>
    </source>
</evidence>
<feature type="compositionally biased region" description="Basic residues" evidence="6">
    <location>
        <begin position="104"/>
        <end position="114"/>
    </location>
</feature>
<feature type="transmembrane region" description="Helical" evidence="7">
    <location>
        <begin position="567"/>
        <end position="586"/>
    </location>
</feature>
<keyword evidence="5 7" id="KW-0472">Membrane</keyword>
<dbReference type="PANTHER" id="PTHR12191">
    <property type="entry name" value="SOLUTE CARRIER FAMILY 39"/>
    <property type="match status" value="1"/>
</dbReference>
<protein>
    <submittedName>
        <fullName evidence="9">Zinc transporter ZIP6-like</fullName>
    </submittedName>
</protein>
<sequence>MEDLGIGNYHDEAGAHDDHADHGDHDDSKDHDGQDDHADHSDHNDNKHHDGHDEDDHGAHDDGAHDDGAHDDGAHDDGAHDDGNNKVGDHDGGDHDDGADHSDHLRRRQKRSQKHGVVVADAHDHGTVLEHAQASAEATKAHETEDEDARNHDNAGYLQQGLLRADGDKSDTCFTAEQLWEVFDYPSSYRLSETDFIEACPALLQQIVSKSCEKKTETESNQYTPTKLEAYGYGALAILVISLLSLIGAITIPFISTVSYHYIMMGFIALAIGTMAGDALLHLIPHSLGGHEHKETAHGHEDENVDGSTALNIVIEPMILKLLAVLGAIYGFFVFETLMELAKDSVQGLEKDADHAPGGGGGHGHSHVPDHEALTRGSPFRKSTGHSHVPDPVILKQYTRRQSSNIQSSVSRQNLTSSLDLSRGGSTTTLDSALSTVLPYGATNGVAHDANANTSKLKTSNTRERARSFCSSFNTVALMILMGDIMHNVSDGLAIGAAFAGSTEGGMSTSIAVLCHELPHELGDFALFLSLGLTVKQALGLNLLAALTGFAGFFVGVSVGADADVRQWIFAATAGMFLYISLVEMVSRHC</sequence>
<keyword evidence="3 7" id="KW-0812">Transmembrane</keyword>
<feature type="transmembrane region" description="Helical" evidence="7">
    <location>
        <begin position="262"/>
        <end position="284"/>
    </location>
</feature>
<evidence type="ECO:0000256" key="4">
    <source>
        <dbReference type="ARBA" id="ARBA00022989"/>
    </source>
</evidence>
<evidence type="ECO:0000256" key="7">
    <source>
        <dbReference type="SAM" id="Phobius"/>
    </source>
</evidence>
<evidence type="ECO:0000256" key="1">
    <source>
        <dbReference type="ARBA" id="ARBA00004141"/>
    </source>
</evidence>
<organism evidence="8 9">
    <name type="scientific">Priapulus caudatus</name>
    <name type="common">Priapulid worm</name>
    <dbReference type="NCBI Taxonomy" id="37621"/>
    <lineage>
        <taxon>Eukaryota</taxon>
        <taxon>Metazoa</taxon>
        <taxon>Ecdysozoa</taxon>
        <taxon>Scalidophora</taxon>
        <taxon>Priapulida</taxon>
        <taxon>Priapulimorpha</taxon>
        <taxon>Priapulimorphida</taxon>
        <taxon>Priapulidae</taxon>
        <taxon>Priapulus</taxon>
    </lineage>
</organism>
<proteinExistence type="inferred from homology"/>
<keyword evidence="4 7" id="KW-1133">Transmembrane helix</keyword>
<accession>A0ABM1F2Z2</accession>
<feature type="transmembrane region" description="Helical" evidence="7">
    <location>
        <begin position="539"/>
        <end position="561"/>
    </location>
</feature>
<evidence type="ECO:0000256" key="2">
    <source>
        <dbReference type="ARBA" id="ARBA00006939"/>
    </source>
</evidence>
<evidence type="ECO:0000313" key="8">
    <source>
        <dbReference type="Proteomes" id="UP000695022"/>
    </source>
</evidence>
<gene>
    <name evidence="9" type="primary">LOC106818635</name>
</gene>
<dbReference type="Proteomes" id="UP000695022">
    <property type="component" value="Unplaced"/>
</dbReference>
<evidence type="ECO:0000256" key="3">
    <source>
        <dbReference type="ARBA" id="ARBA00022692"/>
    </source>
</evidence>
<dbReference type="PANTHER" id="PTHR12191:SF37">
    <property type="entry name" value="ZINC TRANSPORTER FOI"/>
    <property type="match status" value="1"/>
</dbReference>
<comment type="similarity">
    <text evidence="2">Belongs to the ZIP transporter (TC 2.A.5) family.</text>
</comment>
<dbReference type="GeneID" id="106818635"/>
<feature type="compositionally biased region" description="Basic and acidic residues" evidence="6">
    <location>
        <begin position="139"/>
        <end position="152"/>
    </location>
</feature>
<dbReference type="Pfam" id="PF02535">
    <property type="entry name" value="Zip"/>
    <property type="match status" value="1"/>
</dbReference>
<reference evidence="9" key="1">
    <citation type="submission" date="2025-08" db="UniProtKB">
        <authorList>
            <consortium name="RefSeq"/>
        </authorList>
    </citation>
    <scope>IDENTIFICATION</scope>
</reference>
<feature type="compositionally biased region" description="Basic and acidic residues" evidence="6">
    <location>
        <begin position="9"/>
        <end position="103"/>
    </location>
</feature>
<dbReference type="InterPro" id="IPR003689">
    <property type="entry name" value="ZIP"/>
</dbReference>